<dbReference type="InterPro" id="IPR011250">
    <property type="entry name" value="OMP/PagP_B-barrel"/>
</dbReference>
<proteinExistence type="predicted"/>
<organism evidence="4 5">
    <name type="scientific">Sulfurovum zhangzhouensis</name>
    <dbReference type="NCBI Taxonomy" id="3019067"/>
    <lineage>
        <taxon>Bacteria</taxon>
        <taxon>Pseudomonadati</taxon>
        <taxon>Campylobacterota</taxon>
        <taxon>Epsilonproteobacteria</taxon>
        <taxon>Campylobacterales</taxon>
        <taxon>Sulfurovaceae</taxon>
        <taxon>Sulfurovum</taxon>
    </lineage>
</organism>
<accession>A0ABT7QXC1</accession>
<evidence type="ECO:0000259" key="3">
    <source>
        <dbReference type="Pfam" id="PF13505"/>
    </source>
</evidence>
<feature type="domain" description="Outer membrane protein beta-barrel" evidence="3">
    <location>
        <begin position="37"/>
        <end position="258"/>
    </location>
</feature>
<dbReference type="Proteomes" id="UP001169069">
    <property type="component" value="Unassembled WGS sequence"/>
</dbReference>
<evidence type="ECO:0000313" key="5">
    <source>
        <dbReference type="Proteomes" id="UP001169069"/>
    </source>
</evidence>
<dbReference type="Gene3D" id="2.40.160.20">
    <property type="match status" value="1"/>
</dbReference>
<comment type="caution">
    <text evidence="4">The sequence shown here is derived from an EMBL/GenBank/DDBJ whole genome shotgun (WGS) entry which is preliminary data.</text>
</comment>
<dbReference type="InterPro" id="IPR027385">
    <property type="entry name" value="Beta-barrel_OMP"/>
</dbReference>
<keyword evidence="5" id="KW-1185">Reference proteome</keyword>
<gene>
    <name evidence="4" type="ORF">PGH07_04335</name>
</gene>
<dbReference type="EMBL" id="JAQIBD010000001">
    <property type="protein sequence ID" value="MDM5271396.1"/>
    <property type="molecule type" value="Genomic_DNA"/>
</dbReference>
<protein>
    <submittedName>
        <fullName evidence="4">Outer membrane beta-barrel protein</fullName>
    </submittedName>
</protein>
<feature type="signal peptide" evidence="2">
    <location>
        <begin position="1"/>
        <end position="20"/>
    </location>
</feature>
<keyword evidence="1 2" id="KW-0732">Signal</keyword>
<sequence>MKNLTCSIAAAIALSSFAVAGGNIEPVAAPMEEVAPAPDDSGFYIGGAIHWGSVDADYTGDGYWDYYDGYYGGPNYWDGGYWDESGDWGEDGMGWMLQAGYQFNKYFAVEGRYWKSSGDLDWDNSGSGYDSNEGPYSWNESGSYDGNYKAYGIYLKAMYPIYDKVTIYGLAGWAKVDWDDGWIDENGISGGIGLSYAFTDNISVFVDYVILHQGSRDGYDYYQSHYDDGNYYEDYYSSSYYQNDYTVDTINLGITYKF</sequence>
<dbReference type="Pfam" id="PF13505">
    <property type="entry name" value="OMP_b-brl"/>
    <property type="match status" value="1"/>
</dbReference>
<name>A0ABT7QXC1_9BACT</name>
<evidence type="ECO:0000313" key="4">
    <source>
        <dbReference type="EMBL" id="MDM5271396.1"/>
    </source>
</evidence>
<reference evidence="4" key="1">
    <citation type="submission" date="2023-01" db="EMBL/GenBank/DDBJ databases">
        <title>Sulfurovum sp. zt1-1 genome assembly.</title>
        <authorList>
            <person name="Wang J."/>
        </authorList>
    </citation>
    <scope>NUCLEOTIDE SEQUENCE</scope>
    <source>
        <strain evidence="4">Zt1-1</strain>
    </source>
</reference>
<feature type="chain" id="PRO_5047138389" evidence="2">
    <location>
        <begin position="21"/>
        <end position="258"/>
    </location>
</feature>
<dbReference type="RefSeq" id="WP_289412816.1">
    <property type="nucleotide sequence ID" value="NZ_JAQIBD010000001.1"/>
</dbReference>
<dbReference type="SUPFAM" id="SSF56925">
    <property type="entry name" value="OMPA-like"/>
    <property type="match status" value="1"/>
</dbReference>
<evidence type="ECO:0000256" key="1">
    <source>
        <dbReference type="ARBA" id="ARBA00022729"/>
    </source>
</evidence>
<evidence type="ECO:0000256" key="2">
    <source>
        <dbReference type="SAM" id="SignalP"/>
    </source>
</evidence>